<sequence>MRWCSQYSLRPTTNNATPDDRNNHEGRGDNQNVGNHDSFVRFTRCETTFDEAPGTMVTP</sequence>
<feature type="compositionally biased region" description="Basic and acidic residues" evidence="1">
    <location>
        <begin position="18"/>
        <end position="28"/>
    </location>
</feature>
<accession>A0A6J6WJS6</accession>
<evidence type="ECO:0000313" key="2">
    <source>
        <dbReference type="EMBL" id="CAB4783776.1"/>
    </source>
</evidence>
<feature type="region of interest" description="Disordered" evidence="1">
    <location>
        <begin position="1"/>
        <end position="38"/>
    </location>
</feature>
<organism evidence="2">
    <name type="scientific">freshwater metagenome</name>
    <dbReference type="NCBI Taxonomy" id="449393"/>
    <lineage>
        <taxon>unclassified sequences</taxon>
        <taxon>metagenomes</taxon>
        <taxon>ecological metagenomes</taxon>
    </lineage>
</organism>
<dbReference type="AlphaFoldDB" id="A0A6J6WJS6"/>
<feature type="compositionally biased region" description="Polar residues" evidence="1">
    <location>
        <begin position="1"/>
        <end position="17"/>
    </location>
</feature>
<gene>
    <name evidence="2" type="ORF">UFOPK2958_00711</name>
</gene>
<evidence type="ECO:0000256" key="1">
    <source>
        <dbReference type="SAM" id="MobiDB-lite"/>
    </source>
</evidence>
<reference evidence="2" key="1">
    <citation type="submission" date="2020-05" db="EMBL/GenBank/DDBJ databases">
        <authorList>
            <person name="Chiriac C."/>
            <person name="Salcher M."/>
            <person name="Ghai R."/>
            <person name="Kavagutti S V."/>
        </authorList>
    </citation>
    <scope>NUCLEOTIDE SEQUENCE</scope>
</reference>
<proteinExistence type="predicted"/>
<protein>
    <submittedName>
        <fullName evidence="2">Unannotated protein</fullName>
    </submittedName>
</protein>
<dbReference type="EMBL" id="CAFAAB010000068">
    <property type="protein sequence ID" value="CAB4783776.1"/>
    <property type="molecule type" value="Genomic_DNA"/>
</dbReference>
<name>A0A6J6WJS6_9ZZZZ</name>